<dbReference type="AlphaFoldDB" id="A0A2W6NL81"/>
<dbReference type="SUPFAM" id="SSF54786">
    <property type="entry name" value="YcfA/nrd intein domain"/>
    <property type="match status" value="1"/>
</dbReference>
<reference evidence="1 2" key="1">
    <citation type="submission" date="2017-03" db="EMBL/GenBank/DDBJ databases">
        <title>Genomic and clinical evidence uncovers the enterohepatic species Helicobacter valdiviensis as a potential human intestinal pathogen.</title>
        <authorList>
            <person name="Fresia P."/>
            <person name="Jara R."/>
            <person name="Sierra R."/>
            <person name="Ferres I."/>
            <person name="Greif G."/>
            <person name="Iraola G."/>
            <person name="Collado L."/>
        </authorList>
    </citation>
    <scope>NUCLEOTIDE SEQUENCE [LARGE SCALE GENOMIC DNA]</scope>
    <source>
        <strain evidence="1 2">WBE14</strain>
    </source>
</reference>
<dbReference type="Proteomes" id="UP000249746">
    <property type="component" value="Unassembled WGS sequence"/>
</dbReference>
<organism evidence="1 2">
    <name type="scientific">Helicobacter valdiviensis</name>
    <dbReference type="NCBI Taxonomy" id="1458358"/>
    <lineage>
        <taxon>Bacteria</taxon>
        <taxon>Pseudomonadati</taxon>
        <taxon>Campylobacterota</taxon>
        <taxon>Epsilonproteobacteria</taxon>
        <taxon>Campylobacterales</taxon>
        <taxon>Helicobacteraceae</taxon>
        <taxon>Helicobacter</taxon>
    </lineage>
</organism>
<evidence type="ECO:0000313" key="2">
    <source>
        <dbReference type="Proteomes" id="UP000249746"/>
    </source>
</evidence>
<protein>
    <recommendedName>
        <fullName evidence="3">Toxin HicA</fullName>
    </recommendedName>
</protein>
<proteinExistence type="predicted"/>
<keyword evidence="2" id="KW-1185">Reference proteome</keyword>
<dbReference type="EMBL" id="NBIU01000011">
    <property type="protein sequence ID" value="PZT48186.1"/>
    <property type="molecule type" value="Genomic_DNA"/>
</dbReference>
<evidence type="ECO:0000313" key="1">
    <source>
        <dbReference type="EMBL" id="PZT48186.1"/>
    </source>
</evidence>
<dbReference type="RefSeq" id="WP_111229724.1">
    <property type="nucleotide sequence ID" value="NZ_NBIU01000011.1"/>
</dbReference>
<accession>A0A2W6NL81</accession>
<dbReference type="OrthoDB" id="5327118at2"/>
<gene>
    <name evidence="1" type="ORF">B6S12_05035</name>
</gene>
<comment type="caution">
    <text evidence="1">The sequence shown here is derived from an EMBL/GenBank/DDBJ whole genome shotgun (WGS) entry which is preliminary data.</text>
</comment>
<sequence length="76" mass="8924">MSKKDKLIKDLENNSKDVRFETLKKLLLECGYSAYNNGSSHFQFRKEGCEIITIPYKRPVKPIYVKMVLKAIKEQE</sequence>
<name>A0A2W6NL81_9HELI</name>
<evidence type="ECO:0008006" key="3">
    <source>
        <dbReference type="Google" id="ProtNLM"/>
    </source>
</evidence>